<organism evidence="1 2">
    <name type="scientific">Bugula neritina</name>
    <name type="common">Brown bryozoan</name>
    <name type="synonym">Sertularia neritina</name>
    <dbReference type="NCBI Taxonomy" id="10212"/>
    <lineage>
        <taxon>Eukaryota</taxon>
        <taxon>Metazoa</taxon>
        <taxon>Spiralia</taxon>
        <taxon>Lophotrochozoa</taxon>
        <taxon>Bryozoa</taxon>
        <taxon>Gymnolaemata</taxon>
        <taxon>Cheilostomatida</taxon>
        <taxon>Flustrina</taxon>
        <taxon>Buguloidea</taxon>
        <taxon>Bugulidae</taxon>
        <taxon>Bugula</taxon>
    </lineage>
</organism>
<name>A0A7J7JP88_BUGNE</name>
<dbReference type="Proteomes" id="UP000593567">
    <property type="component" value="Unassembled WGS sequence"/>
</dbReference>
<dbReference type="AlphaFoldDB" id="A0A7J7JP88"/>
<reference evidence="1" key="1">
    <citation type="submission" date="2020-06" db="EMBL/GenBank/DDBJ databases">
        <title>Draft genome of Bugula neritina, a colonial animal packing powerful symbionts and potential medicines.</title>
        <authorList>
            <person name="Rayko M."/>
        </authorList>
    </citation>
    <scope>NUCLEOTIDE SEQUENCE [LARGE SCALE GENOMIC DNA]</scope>
    <source>
        <strain evidence="1">Kwan_BN1</strain>
    </source>
</reference>
<evidence type="ECO:0000313" key="2">
    <source>
        <dbReference type="Proteomes" id="UP000593567"/>
    </source>
</evidence>
<protein>
    <submittedName>
        <fullName evidence="1">Uncharacterized protein</fullName>
    </submittedName>
</protein>
<comment type="caution">
    <text evidence="1">The sequence shown here is derived from an EMBL/GenBank/DDBJ whole genome shotgun (WGS) entry which is preliminary data.</text>
</comment>
<sequence length="95" mass="11067">MVTHKVCLYRKRVDFAFLISSVVSLVEAFLPKILNSCCHLFHFSKINAICLKGMHLSPYVFIGYFFLLETCFPVSVSDEKTFTHNFLENMFRVHV</sequence>
<dbReference type="EMBL" id="VXIV02001986">
    <property type="protein sequence ID" value="KAF6028152.1"/>
    <property type="molecule type" value="Genomic_DNA"/>
</dbReference>
<proteinExistence type="predicted"/>
<evidence type="ECO:0000313" key="1">
    <source>
        <dbReference type="EMBL" id="KAF6028152.1"/>
    </source>
</evidence>
<accession>A0A7J7JP88</accession>
<keyword evidence="2" id="KW-1185">Reference proteome</keyword>
<gene>
    <name evidence="1" type="ORF">EB796_013550</name>
</gene>